<dbReference type="EMBL" id="KV453851">
    <property type="protein sequence ID" value="ODV85721.1"/>
    <property type="molecule type" value="Genomic_DNA"/>
</dbReference>
<dbReference type="OrthoDB" id="10251424at2759"/>
<proteinExistence type="predicted"/>
<dbReference type="Proteomes" id="UP000094801">
    <property type="component" value="Unassembled WGS sequence"/>
</dbReference>
<keyword evidence="3" id="KW-1185">Reference proteome</keyword>
<feature type="domain" description="Peptidase M16 C-terminal" evidence="1">
    <location>
        <begin position="181"/>
        <end position="359"/>
    </location>
</feature>
<dbReference type="PANTHER" id="PTHR11851:SF126">
    <property type="entry name" value="CYTOCHROME B-C1 COMPLEX SUBUNIT 1, MITOCHONDRIAL"/>
    <property type="match status" value="1"/>
</dbReference>
<dbReference type="SUPFAM" id="SSF63411">
    <property type="entry name" value="LuxS/MPP-like metallohydrolase"/>
    <property type="match status" value="2"/>
</dbReference>
<dbReference type="InterPro" id="IPR050361">
    <property type="entry name" value="MPP/UQCRC_Complex"/>
</dbReference>
<protein>
    <recommendedName>
        <fullName evidence="1">Peptidase M16 C-terminal domain-containing protein</fullName>
    </recommendedName>
</protein>
<evidence type="ECO:0000313" key="2">
    <source>
        <dbReference type="EMBL" id="ODV85721.1"/>
    </source>
</evidence>
<dbReference type="Gene3D" id="3.30.830.10">
    <property type="entry name" value="Metalloenzyme, LuxS/M16 peptidase-like"/>
    <property type="match status" value="2"/>
</dbReference>
<organism evidence="2 3">
    <name type="scientific">[Candida] arabinofermentans NRRL YB-2248</name>
    <dbReference type="NCBI Taxonomy" id="983967"/>
    <lineage>
        <taxon>Eukaryota</taxon>
        <taxon>Fungi</taxon>
        <taxon>Dikarya</taxon>
        <taxon>Ascomycota</taxon>
        <taxon>Saccharomycotina</taxon>
        <taxon>Pichiomycetes</taxon>
        <taxon>Pichiales</taxon>
        <taxon>Pichiaceae</taxon>
        <taxon>Ogataea</taxon>
        <taxon>Ogataea/Candida clade</taxon>
    </lineage>
</organism>
<reference evidence="3" key="1">
    <citation type="submission" date="2016-04" db="EMBL/GenBank/DDBJ databases">
        <title>Comparative genomics of biotechnologically important yeasts.</title>
        <authorList>
            <consortium name="DOE Joint Genome Institute"/>
            <person name="Riley R."/>
            <person name="Haridas S."/>
            <person name="Wolfe K.H."/>
            <person name="Lopes M.R."/>
            <person name="Hittinger C.T."/>
            <person name="Goker M."/>
            <person name="Salamov A."/>
            <person name="Wisecaver J."/>
            <person name="Long T.M."/>
            <person name="Aerts A.L."/>
            <person name="Barry K."/>
            <person name="Choi C."/>
            <person name="Clum A."/>
            <person name="Coughlan A.Y."/>
            <person name="Deshpande S."/>
            <person name="Douglass A.P."/>
            <person name="Hanson S.J."/>
            <person name="Klenk H.-P."/>
            <person name="Labutti K."/>
            <person name="Lapidus A."/>
            <person name="Lindquist E."/>
            <person name="Lipzen A."/>
            <person name="Meier-Kolthoff J.P."/>
            <person name="Ohm R.A."/>
            <person name="Otillar R.P."/>
            <person name="Pangilinan J."/>
            <person name="Peng Y."/>
            <person name="Rokas A."/>
            <person name="Rosa C.A."/>
            <person name="Scheuner C."/>
            <person name="Sibirny A.A."/>
            <person name="Slot J.C."/>
            <person name="Stielow J.B."/>
            <person name="Sun H."/>
            <person name="Kurtzman C.P."/>
            <person name="Blackwell M."/>
            <person name="Grigoriev I.V."/>
            <person name="Jeffries T.W."/>
        </authorList>
    </citation>
    <scope>NUCLEOTIDE SEQUENCE [LARGE SCALE GENOMIC DNA]</scope>
    <source>
        <strain evidence="3">NRRL YB-2248</strain>
    </source>
</reference>
<accession>A0A1E4T1W7</accession>
<dbReference type="GO" id="GO:0005739">
    <property type="term" value="C:mitochondrion"/>
    <property type="evidence" value="ECO:0007669"/>
    <property type="project" value="TreeGrafter"/>
</dbReference>
<dbReference type="InterPro" id="IPR011249">
    <property type="entry name" value="Metalloenz_LuxS/M16"/>
</dbReference>
<gene>
    <name evidence="2" type="ORF">CANARDRAFT_27820</name>
</gene>
<dbReference type="InterPro" id="IPR007863">
    <property type="entry name" value="Peptidase_M16_C"/>
</dbReference>
<dbReference type="GO" id="GO:0004222">
    <property type="term" value="F:metalloendopeptidase activity"/>
    <property type="evidence" value="ECO:0007669"/>
    <property type="project" value="TreeGrafter"/>
</dbReference>
<dbReference type="AlphaFoldDB" id="A0A1E4T1W7"/>
<dbReference type="PANTHER" id="PTHR11851">
    <property type="entry name" value="METALLOPROTEASE"/>
    <property type="match status" value="1"/>
</dbReference>
<sequence>MLSRRLFSTSRQVSKAQITKLANGLTIASKPGNFKTSSIGLYSASGSRSENSFNSGVSTLIGTVLSESKQSKESYALSGVKVTSSNQKEITGLIQASFASGNKSEALSTITKLTNELDSIISNESLVKEWALNSSLLSEKFESNPKSMSIEHMISTAFQGTSLALPTYGKADTISTLESMDLKSFLKKQFVASNLAIVSTGNEISHDELVSFASKLSIPSGSKPSVQPFHFLGSEVRLRDDTLPQAHVAISASVPSVTSPDYITGLVAAQVNGSYLGSLSPFTQFEGSQLSQFLTANHLCDEYEHFNFGYSDTGLWGAYLASHNIANFDETVHFTLKSWNRLSVGTVTEVEFEKAKSELKLKLLSTAPTSTLESDKLAFDALIKGYSESDAELISLIDDVSIKKITKWAQTYLWDQDIAMAGTGQIEALFDYNRIRNDMSMMRW</sequence>
<name>A0A1E4T1W7_9ASCO</name>
<dbReference type="GO" id="GO:0006627">
    <property type="term" value="P:protein processing involved in protein targeting to mitochondrion"/>
    <property type="evidence" value="ECO:0007669"/>
    <property type="project" value="TreeGrafter"/>
</dbReference>
<dbReference type="GO" id="GO:0009060">
    <property type="term" value="P:aerobic respiration"/>
    <property type="evidence" value="ECO:0007669"/>
    <property type="project" value="TreeGrafter"/>
</dbReference>
<dbReference type="GO" id="GO:0046872">
    <property type="term" value="F:metal ion binding"/>
    <property type="evidence" value="ECO:0007669"/>
    <property type="project" value="InterPro"/>
</dbReference>
<dbReference type="STRING" id="983967.A0A1E4T1W7"/>
<dbReference type="Pfam" id="PF05193">
    <property type="entry name" value="Peptidase_M16_C"/>
    <property type="match status" value="1"/>
</dbReference>
<evidence type="ECO:0000313" key="3">
    <source>
        <dbReference type="Proteomes" id="UP000094801"/>
    </source>
</evidence>
<evidence type="ECO:0000259" key="1">
    <source>
        <dbReference type="Pfam" id="PF05193"/>
    </source>
</evidence>